<dbReference type="SUPFAM" id="SSF52540">
    <property type="entry name" value="P-loop containing nucleoside triphosphate hydrolases"/>
    <property type="match status" value="1"/>
</dbReference>
<dbReference type="EMBL" id="RJSF01000043">
    <property type="protein sequence ID" value="RNM13001.1"/>
    <property type="molecule type" value="Genomic_DNA"/>
</dbReference>
<organism evidence="1 2">
    <name type="scientific">Nocardioides pocheonensis</name>
    <dbReference type="NCBI Taxonomy" id="661485"/>
    <lineage>
        <taxon>Bacteria</taxon>
        <taxon>Bacillati</taxon>
        <taxon>Actinomycetota</taxon>
        <taxon>Actinomycetes</taxon>
        <taxon>Propionibacteriales</taxon>
        <taxon>Nocardioidaceae</taxon>
        <taxon>Nocardioides</taxon>
    </lineage>
</organism>
<evidence type="ECO:0000313" key="2">
    <source>
        <dbReference type="Proteomes" id="UP000279994"/>
    </source>
</evidence>
<keyword evidence="2" id="KW-1185">Reference proteome</keyword>
<dbReference type="Gene3D" id="3.40.50.300">
    <property type="entry name" value="P-loop containing nucleotide triphosphate hydrolases"/>
    <property type="match status" value="1"/>
</dbReference>
<protein>
    <submittedName>
        <fullName evidence="1">Uncharacterized protein</fullName>
    </submittedName>
</protein>
<dbReference type="Proteomes" id="UP000279994">
    <property type="component" value="Unassembled WGS sequence"/>
</dbReference>
<gene>
    <name evidence="1" type="ORF">EFL26_16345</name>
</gene>
<evidence type="ECO:0000313" key="1">
    <source>
        <dbReference type="EMBL" id="RNM13001.1"/>
    </source>
</evidence>
<dbReference type="RefSeq" id="WP_123223978.1">
    <property type="nucleotide sequence ID" value="NZ_RJSF01000043.1"/>
</dbReference>
<dbReference type="AlphaFoldDB" id="A0A3N0GKQ1"/>
<dbReference type="OrthoDB" id="8455278at2"/>
<reference evidence="1 2" key="1">
    <citation type="submission" date="2018-11" db="EMBL/GenBank/DDBJ databases">
        <authorList>
            <person name="Li F."/>
        </authorList>
    </citation>
    <scope>NUCLEOTIDE SEQUENCE [LARGE SCALE GENOMIC DNA]</scope>
    <source>
        <strain evidence="1 2">Gsoil 818</strain>
    </source>
</reference>
<name>A0A3N0GKQ1_9ACTN</name>
<proteinExistence type="predicted"/>
<sequence>MSASSEKFYTATKSRNQGREAWSVIFRHPARLDVGTGKTGRRVRRGLGTSDEREAERLIEQLNEILRNPELWEPSARSSLNGRYDARVVEIFYDGLEATQLDFEKVREERIPLPTRDDGYRTVLLLGTTGAGKTTLVRQMLGTDPRTERFPSTSTAKTTVADTELITTEDAVFRAVVTFAPRDEIIDYLAENVSRAALSARQGKPDAKIALDLLDHQDQRFRFSYVLGRGSTADAGGDEDLVDDDDLPDNEFDDAGEVIDGDLDPEEYGHVDMGATERVLQQCVVAVKEMVARYAEEIAAGVVVGQDDERVLDELIEDALDTDLRQSEEFHQIVDALIDEVEKRFATLEVGEFRRNRQGWPVSWWWESHDRATFMKVVTRFSSNYAPLFGRLLTPLVNGLRVSGPFQPKWADQPVRLVFVDGEGLGHTAKSVSSLSTHVQEQLHRLDAVMLVDNATQPMQAAPVAALKQLVVSGIVSKLHVVFTHFDHVKGDNLPTFSLREEHVLASVDNVLKAIGEELTPAAERVLHRRIEKSRFFVGGIHEKLDPSKRKLDARTVRQMQELLDLLAHPERAADTGDSRPVFDRMNLSLAVTEAAKTFHHRWLGVLGLQPNPDAPKEHWTRIKAMSRRLAEGWYQEGYDNLMPVADLSFQLQIQIYLMLQRPVRWTGGEAPSDAEQEATLDALANAVTQKLIEVSRRQIKEDAQLTWQRAYAQRGVGSTFDRARIISHDIYDRGAPIPTAVASPDQNKFLRSVAEAIDEVANEFGAELE</sequence>
<comment type="caution">
    <text evidence="1">The sequence shown here is derived from an EMBL/GenBank/DDBJ whole genome shotgun (WGS) entry which is preliminary data.</text>
</comment>
<dbReference type="InterPro" id="IPR027417">
    <property type="entry name" value="P-loop_NTPase"/>
</dbReference>
<accession>A0A3N0GKQ1</accession>